<organism evidence="4">
    <name type="scientific">Gongylonema pulchrum</name>
    <dbReference type="NCBI Taxonomy" id="637853"/>
    <lineage>
        <taxon>Eukaryota</taxon>
        <taxon>Metazoa</taxon>
        <taxon>Ecdysozoa</taxon>
        <taxon>Nematoda</taxon>
        <taxon>Chromadorea</taxon>
        <taxon>Rhabditida</taxon>
        <taxon>Spirurina</taxon>
        <taxon>Spiruromorpha</taxon>
        <taxon>Spiruroidea</taxon>
        <taxon>Gongylonematidae</taxon>
        <taxon>Gongylonema</taxon>
    </lineage>
</organism>
<sequence length="170" mass="19192">MAERKILSPRKTGNESAATGGDNIEENTPPERNENWTYFDRDENEPPRKRVSNTGNKAERSTLETRTDAVKQPPVAFDSDRTGNELDSECRENEKKAKISPSRKERALGLLCLRKETAIRTNSEELVYIIEQAVVRTEIPVPDVSQHTSKIIKIRYTSSPGSLHILAIVF</sequence>
<evidence type="ECO:0000313" key="4">
    <source>
        <dbReference type="WBParaSite" id="GPUH_0000108501-mRNA-1"/>
    </source>
</evidence>
<name>A0A183CX94_9BILA</name>
<feature type="compositionally biased region" description="Basic and acidic residues" evidence="1">
    <location>
        <begin position="57"/>
        <end position="69"/>
    </location>
</feature>
<gene>
    <name evidence="2" type="ORF">GPUH_LOCUS1085</name>
</gene>
<evidence type="ECO:0000313" key="3">
    <source>
        <dbReference type="Proteomes" id="UP000271098"/>
    </source>
</evidence>
<dbReference type="Proteomes" id="UP000271098">
    <property type="component" value="Unassembled WGS sequence"/>
</dbReference>
<dbReference type="WBParaSite" id="GPUH_0000108501-mRNA-1">
    <property type="protein sequence ID" value="GPUH_0000108501-mRNA-1"/>
    <property type="gene ID" value="GPUH_0000108501"/>
</dbReference>
<dbReference type="EMBL" id="UYRT01001199">
    <property type="protein sequence ID" value="VDK29349.1"/>
    <property type="molecule type" value="Genomic_DNA"/>
</dbReference>
<keyword evidence="3" id="KW-1185">Reference proteome</keyword>
<accession>A0A183CX94</accession>
<reference evidence="4" key="1">
    <citation type="submission" date="2016-06" db="UniProtKB">
        <authorList>
            <consortium name="WormBaseParasite"/>
        </authorList>
    </citation>
    <scope>IDENTIFICATION</scope>
</reference>
<feature type="compositionally biased region" description="Basic and acidic residues" evidence="1">
    <location>
        <begin position="78"/>
        <end position="98"/>
    </location>
</feature>
<feature type="compositionally biased region" description="Basic and acidic residues" evidence="1">
    <location>
        <begin position="29"/>
        <end position="48"/>
    </location>
</feature>
<reference evidence="2 3" key="2">
    <citation type="submission" date="2018-11" db="EMBL/GenBank/DDBJ databases">
        <authorList>
            <consortium name="Pathogen Informatics"/>
        </authorList>
    </citation>
    <scope>NUCLEOTIDE SEQUENCE [LARGE SCALE GENOMIC DNA]</scope>
</reference>
<evidence type="ECO:0000313" key="2">
    <source>
        <dbReference type="EMBL" id="VDK29349.1"/>
    </source>
</evidence>
<feature type="region of interest" description="Disordered" evidence="1">
    <location>
        <begin position="1"/>
        <end position="98"/>
    </location>
</feature>
<protein>
    <submittedName>
        <fullName evidence="2 4">Uncharacterized protein</fullName>
    </submittedName>
</protein>
<dbReference type="AlphaFoldDB" id="A0A183CX94"/>
<proteinExistence type="predicted"/>
<evidence type="ECO:0000256" key="1">
    <source>
        <dbReference type="SAM" id="MobiDB-lite"/>
    </source>
</evidence>